<sequence>MNDCLPSQTPVWQFVEARIRDLANSYHYQEIRTPIVESTDLFKRSVGEATDIVEKEMYVFEDRNGDSLALRPEGTACAVRAGTQHGLLYNQQQRLWYMGPMFRHERPQKGRYRQFHQLGMEAFGFEGPDIDAEMILLGARLWKSFGISDKVALQINSLGNAQARSDYRALLSDYLSQHVDQLDEDSKRRLHTNVLRVLDSKDKNTQAIVANAPKLIDHLDPESHQHFMSLCERLDALGIKYHVNPALVRGLDYYNRTVFEWVSDVLGAQGTVCAGGRYDGLVEQLGAKATPAVGFAMGIERLVLLIESTQLEPMVNHADVYVTAIGADASLIALRLAENLRDQFSYLKVQLHCGGGNFKKQLKKADASGAKVAIVIGENEVKENTFGIKWLRKESPQNQVNEKTLLALLADIH</sequence>
<dbReference type="Pfam" id="PF13393">
    <property type="entry name" value="tRNA-synt_His"/>
    <property type="match status" value="1"/>
</dbReference>
<keyword evidence="7 11" id="KW-0067">ATP-binding</keyword>
<keyword evidence="4 11" id="KW-0963">Cytoplasm</keyword>
<name>H5T7X6_9ALTE</name>
<dbReference type="PROSITE" id="PS50862">
    <property type="entry name" value="AA_TRNA_LIGASE_II"/>
    <property type="match status" value="1"/>
</dbReference>
<keyword evidence="5 11" id="KW-0436">Ligase</keyword>
<dbReference type="InterPro" id="IPR004516">
    <property type="entry name" value="HisRS/HisZ"/>
</dbReference>
<comment type="caution">
    <text evidence="14">The sequence shown here is derived from an EMBL/GenBank/DDBJ whole genome shotgun (WGS) entry which is preliminary data.</text>
</comment>
<dbReference type="NCBIfam" id="TIGR00442">
    <property type="entry name" value="hisS"/>
    <property type="match status" value="1"/>
</dbReference>
<keyword evidence="8 11" id="KW-0648">Protein biosynthesis</keyword>
<evidence type="ECO:0000256" key="12">
    <source>
        <dbReference type="PIRSR" id="PIRSR001549-1"/>
    </source>
</evidence>
<dbReference type="InterPro" id="IPR036621">
    <property type="entry name" value="Anticodon-bd_dom_sf"/>
</dbReference>
<evidence type="ECO:0000256" key="9">
    <source>
        <dbReference type="ARBA" id="ARBA00023146"/>
    </source>
</evidence>
<evidence type="ECO:0000313" key="15">
    <source>
        <dbReference type="Proteomes" id="UP000053586"/>
    </source>
</evidence>
<evidence type="ECO:0000256" key="8">
    <source>
        <dbReference type="ARBA" id="ARBA00022917"/>
    </source>
</evidence>
<evidence type="ECO:0000313" key="14">
    <source>
        <dbReference type="EMBL" id="GAB54403.1"/>
    </source>
</evidence>
<keyword evidence="6 11" id="KW-0547">Nucleotide-binding</keyword>
<evidence type="ECO:0000256" key="3">
    <source>
        <dbReference type="ARBA" id="ARBA00011738"/>
    </source>
</evidence>
<dbReference type="CDD" id="cd00859">
    <property type="entry name" value="HisRS_anticodon"/>
    <property type="match status" value="1"/>
</dbReference>
<evidence type="ECO:0000256" key="4">
    <source>
        <dbReference type="ARBA" id="ARBA00022490"/>
    </source>
</evidence>
<feature type="binding site" evidence="12">
    <location>
        <position position="103"/>
    </location>
    <ligand>
        <name>L-histidine</name>
        <dbReference type="ChEBI" id="CHEBI:57595"/>
    </ligand>
</feature>
<dbReference type="GO" id="GO:0005524">
    <property type="term" value="F:ATP binding"/>
    <property type="evidence" value="ECO:0007669"/>
    <property type="project" value="UniProtKB-UniRule"/>
</dbReference>
<dbReference type="InterPro" id="IPR041715">
    <property type="entry name" value="HisRS-like_core"/>
</dbReference>
<gene>
    <name evidence="11 14" type="primary">hisS</name>
    <name evidence="14" type="ORF">GPUN_0250</name>
</gene>
<dbReference type="PANTHER" id="PTHR43707:SF1">
    <property type="entry name" value="HISTIDINE--TRNA LIGASE, MITOCHONDRIAL-RELATED"/>
    <property type="match status" value="1"/>
</dbReference>
<proteinExistence type="inferred from homology"/>
<dbReference type="HAMAP" id="MF_00127">
    <property type="entry name" value="His_tRNA_synth"/>
    <property type="match status" value="1"/>
</dbReference>
<dbReference type="GO" id="GO:0006427">
    <property type="term" value="P:histidyl-tRNA aminoacylation"/>
    <property type="evidence" value="ECO:0007669"/>
    <property type="project" value="UniProtKB-UniRule"/>
</dbReference>
<comment type="catalytic activity">
    <reaction evidence="10 11">
        <text>tRNA(His) + L-histidine + ATP = L-histidyl-tRNA(His) + AMP + diphosphate + H(+)</text>
        <dbReference type="Rhea" id="RHEA:17313"/>
        <dbReference type="Rhea" id="RHEA-COMP:9665"/>
        <dbReference type="Rhea" id="RHEA-COMP:9689"/>
        <dbReference type="ChEBI" id="CHEBI:15378"/>
        <dbReference type="ChEBI" id="CHEBI:30616"/>
        <dbReference type="ChEBI" id="CHEBI:33019"/>
        <dbReference type="ChEBI" id="CHEBI:57595"/>
        <dbReference type="ChEBI" id="CHEBI:78442"/>
        <dbReference type="ChEBI" id="CHEBI:78527"/>
        <dbReference type="ChEBI" id="CHEBI:456215"/>
        <dbReference type="EC" id="6.1.1.21"/>
    </reaction>
</comment>
<dbReference type="InterPro" id="IPR015807">
    <property type="entry name" value="His-tRNA-ligase"/>
</dbReference>
<evidence type="ECO:0000256" key="10">
    <source>
        <dbReference type="ARBA" id="ARBA00047639"/>
    </source>
</evidence>
<comment type="subunit">
    <text evidence="3 11">Homodimer.</text>
</comment>
<dbReference type="GO" id="GO:0004821">
    <property type="term" value="F:histidine-tRNA ligase activity"/>
    <property type="evidence" value="ECO:0007669"/>
    <property type="project" value="UniProtKB-UniRule"/>
</dbReference>
<evidence type="ECO:0000256" key="7">
    <source>
        <dbReference type="ARBA" id="ARBA00022840"/>
    </source>
</evidence>
<dbReference type="InterPro" id="IPR045864">
    <property type="entry name" value="aa-tRNA-synth_II/BPL/LPL"/>
</dbReference>
<evidence type="ECO:0000256" key="2">
    <source>
        <dbReference type="ARBA" id="ARBA00008226"/>
    </source>
</evidence>
<evidence type="ECO:0000256" key="5">
    <source>
        <dbReference type="ARBA" id="ARBA00022598"/>
    </source>
</evidence>
<dbReference type="EC" id="6.1.1.21" evidence="11"/>
<dbReference type="Gene3D" id="3.40.50.800">
    <property type="entry name" value="Anticodon-binding domain"/>
    <property type="match status" value="1"/>
</dbReference>
<dbReference type="GO" id="GO:0005737">
    <property type="term" value="C:cytoplasm"/>
    <property type="evidence" value="ECO:0007669"/>
    <property type="project" value="UniProtKB-SubCell"/>
</dbReference>
<dbReference type="PIRSF" id="PIRSF001549">
    <property type="entry name" value="His-tRNA_synth"/>
    <property type="match status" value="1"/>
</dbReference>
<dbReference type="InterPro" id="IPR033656">
    <property type="entry name" value="HisRS_anticodon"/>
</dbReference>
<dbReference type="FunFam" id="3.30.930.10:FF:000005">
    <property type="entry name" value="Histidine--tRNA ligase"/>
    <property type="match status" value="1"/>
</dbReference>
<dbReference type="InterPro" id="IPR004154">
    <property type="entry name" value="Anticodon-bd"/>
</dbReference>
<feature type="domain" description="Aminoacyl-transfer RNA synthetases class-II family profile" evidence="13">
    <location>
        <begin position="11"/>
        <end position="306"/>
    </location>
</feature>
<evidence type="ECO:0000256" key="1">
    <source>
        <dbReference type="ARBA" id="ARBA00004496"/>
    </source>
</evidence>
<feature type="binding site" evidence="12">
    <location>
        <begin position="253"/>
        <end position="254"/>
    </location>
    <ligand>
        <name>L-histidine</name>
        <dbReference type="ChEBI" id="CHEBI:57595"/>
    </ligand>
</feature>
<dbReference type="eggNOG" id="COG0124">
    <property type="taxonomic scope" value="Bacteria"/>
</dbReference>
<organism evidence="14 15">
    <name type="scientific">Glaciecola punicea ACAM 611</name>
    <dbReference type="NCBI Taxonomy" id="1121923"/>
    <lineage>
        <taxon>Bacteria</taxon>
        <taxon>Pseudomonadati</taxon>
        <taxon>Pseudomonadota</taxon>
        <taxon>Gammaproteobacteria</taxon>
        <taxon>Alteromonadales</taxon>
        <taxon>Alteromonadaceae</taxon>
        <taxon>Glaciecola</taxon>
    </lineage>
</organism>
<dbReference type="CDD" id="cd00773">
    <property type="entry name" value="HisRS-like_core"/>
    <property type="match status" value="1"/>
</dbReference>
<feature type="binding site" evidence="12">
    <location>
        <position position="249"/>
    </location>
    <ligand>
        <name>L-histidine</name>
        <dbReference type="ChEBI" id="CHEBI:57595"/>
    </ligand>
</feature>
<dbReference type="Pfam" id="PF03129">
    <property type="entry name" value="HGTP_anticodon"/>
    <property type="match status" value="1"/>
</dbReference>
<dbReference type="SUPFAM" id="SSF55681">
    <property type="entry name" value="Class II aaRS and biotin synthetases"/>
    <property type="match status" value="1"/>
</dbReference>
<feature type="binding site" evidence="12">
    <location>
        <position position="121"/>
    </location>
    <ligand>
        <name>L-histidine</name>
        <dbReference type="ChEBI" id="CHEBI:57595"/>
    </ligand>
</feature>
<accession>H5T7X6</accession>
<keyword evidence="9 11" id="KW-0030">Aminoacyl-tRNA synthetase</keyword>
<protein>
    <recommendedName>
        <fullName evidence="11">Histidine--tRNA ligase</fullName>
        <ecNumber evidence="11">6.1.1.21</ecNumber>
    </recommendedName>
    <alternativeName>
        <fullName evidence="11">Histidyl-tRNA synthetase</fullName>
        <shortName evidence="11">HisRS</shortName>
    </alternativeName>
</protein>
<evidence type="ECO:0000256" key="6">
    <source>
        <dbReference type="ARBA" id="ARBA00022741"/>
    </source>
</evidence>
<dbReference type="Gene3D" id="3.30.930.10">
    <property type="entry name" value="Bira Bifunctional Protein, Domain 2"/>
    <property type="match status" value="1"/>
</dbReference>
<evidence type="ECO:0000259" key="13">
    <source>
        <dbReference type="PROSITE" id="PS50862"/>
    </source>
</evidence>
<feature type="binding site" evidence="12">
    <location>
        <position position="117"/>
    </location>
    <ligand>
        <name>L-histidine</name>
        <dbReference type="ChEBI" id="CHEBI:57595"/>
    </ligand>
</feature>
<reference evidence="14 15" key="2">
    <citation type="journal article" date="2017" name="Antonie Van Leeuwenhoek">
        <title>Rhizobium rhizosphaerae sp. nov., a novel species isolated from rice rhizosphere.</title>
        <authorList>
            <person name="Zhao J.J."/>
            <person name="Zhang J."/>
            <person name="Zhang R.J."/>
            <person name="Zhang C.W."/>
            <person name="Yin H.Q."/>
            <person name="Zhang X.X."/>
        </authorList>
    </citation>
    <scope>NUCLEOTIDE SEQUENCE [LARGE SCALE GENOMIC DNA]</scope>
    <source>
        <strain evidence="14 15">ACAM 611</strain>
    </source>
</reference>
<feature type="binding site" evidence="12">
    <location>
        <begin position="73"/>
        <end position="75"/>
    </location>
    <ligand>
        <name>L-histidine</name>
        <dbReference type="ChEBI" id="CHEBI:57595"/>
    </ligand>
</feature>
<dbReference type="AlphaFoldDB" id="H5T7X6"/>
<reference evidence="14 15" key="1">
    <citation type="journal article" date="2012" name="J. Bacteriol.">
        <title>Genome sequence of proteorhodopsin-containing sea ice bacterium Glaciecola punicea ACAM 611T.</title>
        <authorList>
            <person name="Qin Q.-L."/>
            <person name="Xie B.-B."/>
            <person name="Shu Y.-L."/>
            <person name="Rong J.-C."/>
            <person name="Zhao D.-L."/>
            <person name="Zhang X.-Y."/>
            <person name="Chen X.-L."/>
            <person name="Zhou B.-C."/>
            <person name="Zhanga Y.-Z."/>
        </authorList>
    </citation>
    <scope>NUCLEOTIDE SEQUENCE [LARGE SCALE GENOMIC DNA]</scope>
    <source>
        <strain evidence="14 15">ACAM 611</strain>
    </source>
</reference>
<dbReference type="Proteomes" id="UP000053586">
    <property type="component" value="Unassembled WGS sequence"/>
</dbReference>
<evidence type="ECO:0000256" key="11">
    <source>
        <dbReference type="HAMAP-Rule" id="MF_00127"/>
    </source>
</evidence>
<dbReference type="SUPFAM" id="SSF52954">
    <property type="entry name" value="Class II aaRS ABD-related"/>
    <property type="match status" value="1"/>
</dbReference>
<dbReference type="EMBL" id="BAET01000004">
    <property type="protein sequence ID" value="GAB54403.1"/>
    <property type="molecule type" value="Genomic_DNA"/>
</dbReference>
<keyword evidence="15" id="KW-1185">Reference proteome</keyword>
<comment type="subcellular location">
    <subcellularLocation>
        <location evidence="1 11">Cytoplasm</location>
    </subcellularLocation>
</comment>
<dbReference type="PANTHER" id="PTHR43707">
    <property type="entry name" value="HISTIDYL-TRNA SYNTHETASE"/>
    <property type="match status" value="1"/>
</dbReference>
<dbReference type="InterPro" id="IPR006195">
    <property type="entry name" value="aa-tRNA-synth_II"/>
</dbReference>
<comment type="similarity">
    <text evidence="2 11">Belongs to the class-II aminoacyl-tRNA synthetase family.</text>
</comment>
<dbReference type="STRING" id="56804.BAE46_10265"/>